<dbReference type="OrthoDB" id="8481819at2"/>
<gene>
    <name evidence="3" type="ORF">FHP25_07480</name>
</gene>
<evidence type="ECO:0000313" key="4">
    <source>
        <dbReference type="Proteomes" id="UP000321638"/>
    </source>
</evidence>
<dbReference type="Proteomes" id="UP000321638">
    <property type="component" value="Unassembled WGS sequence"/>
</dbReference>
<sequence>MSMAEQANPSAGRELDSTAKSLPGLADRSIAGRMGRSSDAKFDRSPGPPHLTYVSCLIKMTHVEKTQIYLRKEELEALREVAARSGRSVAAVVRDAIRKVVLAPQASGPVAIWDGEPKRPSVDHDSIYDTP</sequence>
<dbReference type="Pfam" id="PF01402">
    <property type="entry name" value="RHH_1"/>
    <property type="match status" value="1"/>
</dbReference>
<dbReference type="InterPro" id="IPR002145">
    <property type="entry name" value="CopG"/>
</dbReference>
<evidence type="ECO:0000259" key="2">
    <source>
        <dbReference type="Pfam" id="PF01402"/>
    </source>
</evidence>
<dbReference type="AlphaFoldDB" id="A0A5C8PSF3"/>
<proteinExistence type="predicted"/>
<name>A0A5C8PSF3_9HYPH</name>
<organism evidence="3 4">
    <name type="scientific">Vineibacter terrae</name>
    <dbReference type="NCBI Taxonomy" id="2586908"/>
    <lineage>
        <taxon>Bacteria</taxon>
        <taxon>Pseudomonadati</taxon>
        <taxon>Pseudomonadota</taxon>
        <taxon>Alphaproteobacteria</taxon>
        <taxon>Hyphomicrobiales</taxon>
        <taxon>Vineibacter</taxon>
    </lineage>
</organism>
<protein>
    <submittedName>
        <fullName evidence="3">CopG family transcriptional regulator</fullName>
    </submittedName>
</protein>
<dbReference type="EMBL" id="VDUZ01000006">
    <property type="protein sequence ID" value="TXL78827.1"/>
    <property type="molecule type" value="Genomic_DNA"/>
</dbReference>
<feature type="domain" description="Ribbon-helix-helix protein CopG" evidence="2">
    <location>
        <begin position="65"/>
        <end position="99"/>
    </location>
</feature>
<evidence type="ECO:0000256" key="1">
    <source>
        <dbReference type="SAM" id="MobiDB-lite"/>
    </source>
</evidence>
<comment type="caution">
    <text evidence="3">The sequence shown here is derived from an EMBL/GenBank/DDBJ whole genome shotgun (WGS) entry which is preliminary data.</text>
</comment>
<dbReference type="GO" id="GO:0006355">
    <property type="term" value="P:regulation of DNA-templated transcription"/>
    <property type="evidence" value="ECO:0007669"/>
    <property type="project" value="InterPro"/>
</dbReference>
<feature type="region of interest" description="Disordered" evidence="1">
    <location>
        <begin position="1"/>
        <end position="49"/>
    </location>
</feature>
<keyword evidence="4" id="KW-1185">Reference proteome</keyword>
<evidence type="ECO:0000313" key="3">
    <source>
        <dbReference type="EMBL" id="TXL78827.1"/>
    </source>
</evidence>
<reference evidence="3 4" key="1">
    <citation type="submission" date="2019-06" db="EMBL/GenBank/DDBJ databases">
        <title>New taxonomy in bacterial strain CC-CFT640, isolated from vineyard.</title>
        <authorList>
            <person name="Lin S.-Y."/>
            <person name="Tsai C.-F."/>
            <person name="Young C.-C."/>
        </authorList>
    </citation>
    <scope>NUCLEOTIDE SEQUENCE [LARGE SCALE GENOMIC DNA]</scope>
    <source>
        <strain evidence="3 4">CC-CFT640</strain>
    </source>
</reference>
<accession>A0A5C8PSF3</accession>
<dbReference type="CDD" id="cd21631">
    <property type="entry name" value="RHH_CopG_NikR-like"/>
    <property type="match status" value="1"/>
</dbReference>